<name>I1DXC9_9GAMM</name>
<accession>I1DXC9</accession>
<proteinExistence type="predicted"/>
<dbReference type="EMBL" id="BAFK01000008">
    <property type="protein sequence ID" value="GAB58707.1"/>
    <property type="molecule type" value="Genomic_DNA"/>
</dbReference>
<sequence>MYRSFSAFRRQNTPAVPLNGCRWRKTGLQQQHNNRETR</sequence>
<keyword evidence="3" id="KW-1185">Reference proteome</keyword>
<evidence type="ECO:0000313" key="2">
    <source>
        <dbReference type="EMBL" id="GAB58707.1"/>
    </source>
</evidence>
<dbReference type="AlphaFoldDB" id="I1DXC9"/>
<protein>
    <submittedName>
        <fullName evidence="2">Uncharacterized protein</fullName>
    </submittedName>
</protein>
<evidence type="ECO:0000256" key="1">
    <source>
        <dbReference type="SAM" id="MobiDB-lite"/>
    </source>
</evidence>
<gene>
    <name evidence="2" type="ORF">RNAN_1694</name>
</gene>
<reference evidence="2 3" key="1">
    <citation type="journal article" date="2012" name="J. Bacteriol.">
        <title>Genome Sequence of the Protease-Producing Bacterium Rheinheimera nanhaiensis E407-8T, Isolated from Deep-Sea Sediment of the South China Sea.</title>
        <authorList>
            <person name="Zhang X.-Y."/>
            <person name="Zhang Y.-J."/>
            <person name="Qin Q.-L."/>
            <person name="Xie B.-B."/>
            <person name="Chen X.-L."/>
            <person name="Zhou B.-C."/>
            <person name="Zhang Y.-Z."/>
        </authorList>
    </citation>
    <scope>NUCLEOTIDE SEQUENCE [LARGE SCALE GENOMIC DNA]</scope>
    <source>
        <strain evidence="2 3">E407-8</strain>
    </source>
</reference>
<feature type="region of interest" description="Disordered" evidence="1">
    <location>
        <begin position="1"/>
        <end position="38"/>
    </location>
</feature>
<organism evidence="2 3">
    <name type="scientific">Rheinheimera nanhaiensis E407-8</name>
    <dbReference type="NCBI Taxonomy" id="562729"/>
    <lineage>
        <taxon>Bacteria</taxon>
        <taxon>Pseudomonadati</taxon>
        <taxon>Pseudomonadota</taxon>
        <taxon>Gammaproteobacteria</taxon>
        <taxon>Chromatiales</taxon>
        <taxon>Chromatiaceae</taxon>
        <taxon>Rheinheimera</taxon>
    </lineage>
</organism>
<evidence type="ECO:0000313" key="3">
    <source>
        <dbReference type="Proteomes" id="UP000004374"/>
    </source>
</evidence>
<comment type="caution">
    <text evidence="2">The sequence shown here is derived from an EMBL/GenBank/DDBJ whole genome shotgun (WGS) entry which is preliminary data.</text>
</comment>
<dbReference type="Proteomes" id="UP000004374">
    <property type="component" value="Unassembled WGS sequence"/>
</dbReference>